<dbReference type="InterPro" id="IPR002889">
    <property type="entry name" value="WSC_carb-bd"/>
</dbReference>
<keyword evidence="2" id="KW-0812">Transmembrane</keyword>
<dbReference type="PROSITE" id="PS51212">
    <property type="entry name" value="WSC"/>
    <property type="match status" value="4"/>
</dbReference>
<feature type="domain" description="WSC" evidence="8">
    <location>
        <begin position="232"/>
        <end position="323"/>
    </location>
</feature>
<evidence type="ECO:0000313" key="10">
    <source>
        <dbReference type="Proteomes" id="UP001303115"/>
    </source>
</evidence>
<keyword evidence="10" id="KW-1185">Reference proteome</keyword>
<feature type="domain" description="WSC" evidence="8">
    <location>
        <begin position="337"/>
        <end position="426"/>
    </location>
</feature>
<reference evidence="10" key="1">
    <citation type="journal article" date="2023" name="Mol. Phylogenet. Evol.">
        <title>Genome-scale phylogeny and comparative genomics of the fungal order Sordariales.</title>
        <authorList>
            <person name="Hensen N."/>
            <person name="Bonometti L."/>
            <person name="Westerberg I."/>
            <person name="Brannstrom I.O."/>
            <person name="Guillou S."/>
            <person name="Cros-Aarteil S."/>
            <person name="Calhoun S."/>
            <person name="Haridas S."/>
            <person name="Kuo A."/>
            <person name="Mondo S."/>
            <person name="Pangilinan J."/>
            <person name="Riley R."/>
            <person name="LaButti K."/>
            <person name="Andreopoulos B."/>
            <person name="Lipzen A."/>
            <person name="Chen C."/>
            <person name="Yan M."/>
            <person name="Daum C."/>
            <person name="Ng V."/>
            <person name="Clum A."/>
            <person name="Steindorff A."/>
            <person name="Ohm R.A."/>
            <person name="Martin F."/>
            <person name="Silar P."/>
            <person name="Natvig D.O."/>
            <person name="Lalanne C."/>
            <person name="Gautier V."/>
            <person name="Ament-Velasquez S.L."/>
            <person name="Kruys A."/>
            <person name="Hutchinson M.I."/>
            <person name="Powell A.J."/>
            <person name="Barry K."/>
            <person name="Miller A.N."/>
            <person name="Grigoriev I.V."/>
            <person name="Debuchy R."/>
            <person name="Gladieux P."/>
            <person name="Hiltunen Thoren M."/>
            <person name="Johannesson H."/>
        </authorList>
    </citation>
    <scope>NUCLEOTIDE SEQUENCE [LARGE SCALE GENOMIC DNA]</scope>
    <source>
        <strain evidence="10">CBS 284.82</strain>
    </source>
</reference>
<feature type="signal peptide" evidence="7">
    <location>
        <begin position="1"/>
        <end position="25"/>
    </location>
</feature>
<proteinExistence type="predicted"/>
<keyword evidence="5" id="KW-0472">Membrane</keyword>
<protein>
    <submittedName>
        <fullName evidence="9">Fungistatic metabolite</fullName>
    </submittedName>
</protein>
<comment type="subcellular location">
    <subcellularLocation>
        <location evidence="1">Membrane</location>
        <topology evidence="1">Single-pass membrane protein</topology>
    </subcellularLocation>
</comment>
<feature type="domain" description="WSC" evidence="8">
    <location>
        <begin position="135"/>
        <end position="223"/>
    </location>
</feature>
<sequence>MASTGSMTGLRAAVSLIALAATAQALPHKRDGASYTRQGCFVDNLNGHRLLDSAGYADDAMTVETCAAFCSKYQYFGLEYGRECYCANSLSTLAVDDSDCSFSCSGNSAEKCGAQDRLDVYTNTLYVARKPATLEAPYLGCFVDQGARALPDNLLGADDMTAQTCAAHCANYSYFGVEYGRECWCGNSPPKTPAAESDCSTGCAGDDTQLCGADNRINVWGSPLPSPATVGDYEYVGCFTDSGDQRSLRGSVTYDPAMTLEKCAAACAAYAYFGVEFGSQCYCGTDLEASAAQVSQAECSMRCGGAYDSVCGAADRLNVFASTDCKEDPANVPSVAGFSYKSCWADNVAGRVLTGKEVRADDMTVEKCAAFCQGFTHFGVEYGRECYCGNDLAGAAASESECSVVCMGDATQWCGAPDRLNIYEAAAPTTTAAPTVTEPALKS</sequence>
<feature type="domain" description="WSC" evidence="8">
    <location>
        <begin position="34"/>
        <end position="124"/>
    </location>
</feature>
<dbReference type="Proteomes" id="UP001303115">
    <property type="component" value="Unassembled WGS sequence"/>
</dbReference>
<dbReference type="GO" id="GO:0005886">
    <property type="term" value="C:plasma membrane"/>
    <property type="evidence" value="ECO:0007669"/>
    <property type="project" value="TreeGrafter"/>
</dbReference>
<dbReference type="Pfam" id="PF01822">
    <property type="entry name" value="WSC"/>
    <property type="match status" value="4"/>
</dbReference>
<evidence type="ECO:0000256" key="2">
    <source>
        <dbReference type="ARBA" id="ARBA00022692"/>
    </source>
</evidence>
<dbReference type="AlphaFoldDB" id="A0AAN6PD21"/>
<evidence type="ECO:0000256" key="4">
    <source>
        <dbReference type="ARBA" id="ARBA00022989"/>
    </source>
</evidence>
<evidence type="ECO:0000256" key="7">
    <source>
        <dbReference type="SAM" id="SignalP"/>
    </source>
</evidence>
<evidence type="ECO:0000256" key="1">
    <source>
        <dbReference type="ARBA" id="ARBA00004167"/>
    </source>
</evidence>
<evidence type="ECO:0000259" key="8">
    <source>
        <dbReference type="PROSITE" id="PS51212"/>
    </source>
</evidence>
<accession>A0AAN6PD21</accession>
<gene>
    <name evidence="9" type="ORF">C8A01DRAFT_48518</name>
</gene>
<evidence type="ECO:0000256" key="3">
    <source>
        <dbReference type="ARBA" id="ARBA00022729"/>
    </source>
</evidence>
<dbReference type="PANTHER" id="PTHR24269">
    <property type="entry name" value="KREMEN PROTEIN"/>
    <property type="match status" value="1"/>
</dbReference>
<feature type="chain" id="PRO_5042817225" evidence="7">
    <location>
        <begin position="26"/>
        <end position="443"/>
    </location>
</feature>
<dbReference type="EMBL" id="MU854450">
    <property type="protein sequence ID" value="KAK4035255.1"/>
    <property type="molecule type" value="Genomic_DNA"/>
</dbReference>
<dbReference type="SMART" id="SM00321">
    <property type="entry name" value="WSC"/>
    <property type="match status" value="4"/>
</dbReference>
<keyword evidence="3 7" id="KW-0732">Signal</keyword>
<evidence type="ECO:0000256" key="5">
    <source>
        <dbReference type="ARBA" id="ARBA00023136"/>
    </source>
</evidence>
<comment type="caution">
    <text evidence="9">The sequence shown here is derived from an EMBL/GenBank/DDBJ whole genome shotgun (WGS) entry which is preliminary data.</text>
</comment>
<name>A0AAN6PD21_9PEZI</name>
<keyword evidence="6" id="KW-0325">Glycoprotein</keyword>
<evidence type="ECO:0000313" key="9">
    <source>
        <dbReference type="EMBL" id="KAK4035255.1"/>
    </source>
</evidence>
<keyword evidence="4" id="KW-1133">Transmembrane helix</keyword>
<dbReference type="InterPro" id="IPR051836">
    <property type="entry name" value="Kremen_rcpt"/>
</dbReference>
<evidence type="ECO:0000256" key="6">
    <source>
        <dbReference type="ARBA" id="ARBA00023180"/>
    </source>
</evidence>
<dbReference type="PANTHER" id="PTHR24269:SF16">
    <property type="entry name" value="PROTEIN SLG1"/>
    <property type="match status" value="1"/>
</dbReference>
<organism evidence="9 10">
    <name type="scientific">Parachaetomium inaequale</name>
    <dbReference type="NCBI Taxonomy" id="2588326"/>
    <lineage>
        <taxon>Eukaryota</taxon>
        <taxon>Fungi</taxon>
        <taxon>Dikarya</taxon>
        <taxon>Ascomycota</taxon>
        <taxon>Pezizomycotina</taxon>
        <taxon>Sordariomycetes</taxon>
        <taxon>Sordariomycetidae</taxon>
        <taxon>Sordariales</taxon>
        <taxon>Chaetomiaceae</taxon>
        <taxon>Parachaetomium</taxon>
    </lineage>
</organism>